<dbReference type="GO" id="GO:0046872">
    <property type="term" value="F:metal ion binding"/>
    <property type="evidence" value="ECO:0007669"/>
    <property type="project" value="UniProtKB-KW"/>
</dbReference>
<dbReference type="GO" id="GO:0000118">
    <property type="term" value="C:histone deacetylase complex"/>
    <property type="evidence" value="ECO:0007669"/>
    <property type="project" value="TreeGrafter"/>
</dbReference>
<feature type="domain" description="JmjC" evidence="6">
    <location>
        <begin position="562"/>
        <end position="784"/>
    </location>
</feature>
<keyword evidence="2" id="KW-0479">Metal-binding</keyword>
<dbReference type="PANTHER" id="PTHR12549">
    <property type="entry name" value="JMJC DOMAIN-CONTAINING HISTONE DEMETHYLATION PROTEIN"/>
    <property type="match status" value="1"/>
</dbReference>
<dbReference type="InterPro" id="IPR003347">
    <property type="entry name" value="JmjC_dom"/>
</dbReference>
<keyword evidence="5" id="KW-0812">Transmembrane</keyword>
<reference evidence="7 8" key="1">
    <citation type="submission" date="2015-12" db="EMBL/GenBank/DDBJ databases">
        <title>Draft genome of the nematode, Onchocerca flexuosa.</title>
        <authorList>
            <person name="Mitreva M."/>
        </authorList>
    </citation>
    <scope>NUCLEOTIDE SEQUENCE [LARGE SCALE GENOMIC DNA]</scope>
    <source>
        <strain evidence="7">Red Deer</strain>
    </source>
</reference>
<comment type="subcellular location">
    <subcellularLocation>
        <location evidence="1">Nucleus</location>
    </subcellularLocation>
</comment>
<proteinExistence type="predicted"/>
<keyword evidence="8" id="KW-1185">Reference proteome</keyword>
<evidence type="ECO:0000256" key="2">
    <source>
        <dbReference type="ARBA" id="ARBA00022723"/>
    </source>
</evidence>
<dbReference type="PANTHER" id="PTHR12549:SF38">
    <property type="entry name" value="JMJC DOMAIN-CONTAINING HISTONE DEMETHYLASE 2, ISOFORM A"/>
    <property type="match status" value="1"/>
</dbReference>
<feature type="region of interest" description="Disordered" evidence="4">
    <location>
        <begin position="1"/>
        <end position="36"/>
    </location>
</feature>
<evidence type="ECO:0000313" key="8">
    <source>
        <dbReference type="Proteomes" id="UP000242913"/>
    </source>
</evidence>
<dbReference type="InterPro" id="IPR045109">
    <property type="entry name" value="LSDs-like"/>
</dbReference>
<dbReference type="GO" id="GO:0031490">
    <property type="term" value="F:chromatin DNA binding"/>
    <property type="evidence" value="ECO:0007669"/>
    <property type="project" value="TreeGrafter"/>
</dbReference>
<keyword evidence="5" id="KW-1133">Transmembrane helix</keyword>
<dbReference type="SUPFAM" id="SSF51197">
    <property type="entry name" value="Clavaminate synthase-like"/>
    <property type="match status" value="1"/>
</dbReference>
<dbReference type="GO" id="GO:0032454">
    <property type="term" value="F:histone H3K9 demethylase activity"/>
    <property type="evidence" value="ECO:0007669"/>
    <property type="project" value="InterPro"/>
</dbReference>
<dbReference type="GO" id="GO:0000785">
    <property type="term" value="C:chromatin"/>
    <property type="evidence" value="ECO:0007669"/>
    <property type="project" value="TreeGrafter"/>
</dbReference>
<dbReference type="Proteomes" id="UP000242913">
    <property type="component" value="Unassembled WGS sequence"/>
</dbReference>
<feature type="transmembrane region" description="Helical" evidence="5">
    <location>
        <begin position="317"/>
        <end position="336"/>
    </location>
</feature>
<evidence type="ECO:0000256" key="1">
    <source>
        <dbReference type="ARBA" id="ARBA00004123"/>
    </source>
</evidence>
<feature type="compositionally biased region" description="Polar residues" evidence="4">
    <location>
        <begin position="12"/>
        <end position="36"/>
    </location>
</feature>
<dbReference type="PROSITE" id="PS51184">
    <property type="entry name" value="JMJC"/>
    <property type="match status" value="1"/>
</dbReference>
<keyword evidence="3" id="KW-0539">Nucleus</keyword>
<gene>
    <name evidence="7" type="ORF">X798_02245</name>
</gene>
<organism evidence="7 8">
    <name type="scientific">Onchocerca flexuosa</name>
    <dbReference type="NCBI Taxonomy" id="387005"/>
    <lineage>
        <taxon>Eukaryota</taxon>
        <taxon>Metazoa</taxon>
        <taxon>Ecdysozoa</taxon>
        <taxon>Nematoda</taxon>
        <taxon>Chromadorea</taxon>
        <taxon>Rhabditida</taxon>
        <taxon>Spirurina</taxon>
        <taxon>Spiruromorpha</taxon>
        <taxon>Filarioidea</taxon>
        <taxon>Onchocercidae</taxon>
        <taxon>Onchocerca</taxon>
    </lineage>
</organism>
<dbReference type="EMBL" id="KZ269984">
    <property type="protein sequence ID" value="OZC10822.1"/>
    <property type="molecule type" value="Genomic_DNA"/>
</dbReference>
<dbReference type="Gene3D" id="2.60.120.650">
    <property type="entry name" value="Cupin"/>
    <property type="match status" value="1"/>
</dbReference>
<dbReference type="GO" id="GO:0006357">
    <property type="term" value="P:regulation of transcription by RNA polymerase II"/>
    <property type="evidence" value="ECO:0007669"/>
    <property type="project" value="TreeGrafter"/>
</dbReference>
<name>A0A238BZY7_9BILA</name>
<accession>A0A238BZY7</accession>
<dbReference type="GO" id="GO:0003712">
    <property type="term" value="F:transcription coregulator activity"/>
    <property type="evidence" value="ECO:0007669"/>
    <property type="project" value="TreeGrafter"/>
</dbReference>
<evidence type="ECO:0000256" key="5">
    <source>
        <dbReference type="SAM" id="Phobius"/>
    </source>
</evidence>
<dbReference type="AlphaFoldDB" id="A0A238BZY7"/>
<evidence type="ECO:0000256" key="3">
    <source>
        <dbReference type="ARBA" id="ARBA00023242"/>
    </source>
</evidence>
<evidence type="ECO:0000259" key="6">
    <source>
        <dbReference type="PROSITE" id="PS51184"/>
    </source>
</evidence>
<sequence length="824" mass="95045">MAAVDKRHPGHFTTNTEESTASLEGETSNNWNIQSDAAVSPKRLRTATDRFETDSFDNEACCENDGSVQTTGNKKDIYGEIIGERLIMPHRLRRVGPNLKEKTSVKNTSNYNARGETGQFSRYNEPKKYKYFREMIEASCDLVNWRLQEKPCAISLYDPCIICATISDKDKAMDCRFYNRMLRDRNNPKLCRHLLISDIEKIKSSFLLDEVDVRVEQFIDEKFTTGKAKEKAEAAQMAAYVLQCVYSTYEKVVHREEEAISGFCEREAYYNHAFGAKQICDSCRFAILNAHFCCRICGSELCTMCYKELDGKGMANIIYCVFLFCFVLFFFFFFLYHKNSFLNRIATVHDSFPPNWLKSLPCLNGHIHDATMFHLGSFLPSFDIFRDTLCWSMGQLERYGIKKSGASCNGNHGRGFNMKLFQENKCYCPRFSPPSKFPIETICVIENQFLLDAYARFKAQFTAHNPIIVENVNRHPRYRRALWTQEAFEKIVACDRNLRILNSGDFSPVMIRDKPCSLKMFWSKFGLKRDINDYYMKIKDFPESKLFSNIAPEQYVNLYEIMPFLDYTHINREESGRGRLNLLNLFNGKRERPDPGPKVYICFGLYNAPHLASTPLHLDVSDAVNFLPFVKAPTEMSRQEVRDIVEQRLNAEGFRGYHRERALREPEKAGAIWKIFHPNDNMKIRAAIEEWKEMKVRLFRNFGEEWKGDVIHNQDVVVTREMTDFFEEKGIECRMFVQNEGDVVFIPSGAAHQVQNIHSCIKIAEDFVAPEGIECTVTITDELRFLRAKDDLVQVDKLLHLACAASAAVLQNSEPGLATSSLPQ</sequence>
<evidence type="ECO:0000313" key="7">
    <source>
        <dbReference type="EMBL" id="OZC10822.1"/>
    </source>
</evidence>
<keyword evidence="5" id="KW-0472">Membrane</keyword>
<evidence type="ECO:0000256" key="4">
    <source>
        <dbReference type="SAM" id="MobiDB-lite"/>
    </source>
</evidence>
<dbReference type="OrthoDB" id="1667110at2759"/>
<protein>
    <submittedName>
        <fullName evidence="7">JmjC domain protein</fullName>
    </submittedName>
</protein>
<dbReference type="SMART" id="SM00558">
    <property type="entry name" value="JmjC"/>
    <property type="match status" value="1"/>
</dbReference>
<dbReference type="Pfam" id="PF02373">
    <property type="entry name" value="JmjC"/>
    <property type="match status" value="1"/>
</dbReference>